<dbReference type="InterPro" id="IPR023753">
    <property type="entry name" value="FAD/NAD-binding_dom"/>
</dbReference>
<dbReference type="InterPro" id="IPR016188">
    <property type="entry name" value="PurM-like_N"/>
</dbReference>
<dbReference type="EC" id="2.7.9.3" evidence="10"/>
<comment type="caution">
    <text evidence="10">The sequence shown here is derived from an EMBL/GenBank/DDBJ whole genome shotgun (WGS) entry which is preliminary data.</text>
</comment>
<feature type="region of interest" description="Disordered" evidence="7">
    <location>
        <begin position="298"/>
        <end position="319"/>
    </location>
</feature>
<evidence type="ECO:0000256" key="6">
    <source>
        <dbReference type="ARBA" id="ARBA00023002"/>
    </source>
</evidence>
<dbReference type="PROSITE" id="PS00626">
    <property type="entry name" value="RCC1_2"/>
    <property type="match status" value="1"/>
</dbReference>
<dbReference type="InterPro" id="IPR017584">
    <property type="entry name" value="Pyridine_nucleo_diS_OxRdtase_N"/>
</dbReference>
<gene>
    <name evidence="10" type="primary">selD</name>
    <name evidence="10" type="ORF">JF535_06240</name>
</gene>
<dbReference type="PANTHER" id="PTHR42913">
    <property type="entry name" value="APOPTOSIS-INDUCING FACTOR 1"/>
    <property type="match status" value="1"/>
</dbReference>
<dbReference type="Gene3D" id="3.90.650.10">
    <property type="entry name" value="PurM-like C-terminal domain"/>
    <property type="match status" value="1"/>
</dbReference>
<evidence type="ECO:0000313" key="11">
    <source>
        <dbReference type="Proteomes" id="UP000664293"/>
    </source>
</evidence>
<evidence type="ECO:0000259" key="9">
    <source>
        <dbReference type="Pfam" id="PF07992"/>
    </source>
</evidence>
<dbReference type="Proteomes" id="UP000664293">
    <property type="component" value="Unassembled WGS sequence"/>
</dbReference>
<keyword evidence="6" id="KW-0560">Oxidoreductase</keyword>
<keyword evidence="3" id="KW-0547">Nucleotide-binding</keyword>
<dbReference type="Gene3D" id="3.30.1330.10">
    <property type="entry name" value="PurM-like, N-terminal domain"/>
    <property type="match status" value="1"/>
</dbReference>
<keyword evidence="10" id="KW-0808">Transferase</keyword>
<dbReference type="EMBL" id="JAEKJR010000002">
    <property type="protein sequence ID" value="MBN8430451.1"/>
    <property type="molecule type" value="Genomic_DNA"/>
</dbReference>
<dbReference type="RefSeq" id="WP_207000431.1">
    <property type="nucleotide sequence ID" value="NZ_JAEKJR010000002.1"/>
</dbReference>
<accession>A0ABS3E570</accession>
<evidence type="ECO:0000256" key="7">
    <source>
        <dbReference type="SAM" id="MobiDB-lite"/>
    </source>
</evidence>
<evidence type="ECO:0000256" key="5">
    <source>
        <dbReference type="ARBA" id="ARBA00022840"/>
    </source>
</evidence>
<dbReference type="Pfam" id="PF07992">
    <property type="entry name" value="Pyr_redox_2"/>
    <property type="match status" value="1"/>
</dbReference>
<evidence type="ECO:0000259" key="8">
    <source>
        <dbReference type="Pfam" id="PF00586"/>
    </source>
</evidence>
<dbReference type="InterPro" id="IPR036676">
    <property type="entry name" value="PurM-like_C_sf"/>
</dbReference>
<comment type="cofactor">
    <cofactor evidence="1">
        <name>FAD</name>
        <dbReference type="ChEBI" id="CHEBI:57692"/>
    </cofactor>
</comment>
<dbReference type="SUPFAM" id="SSF51905">
    <property type="entry name" value="FAD/NAD(P)-binding domain"/>
    <property type="match status" value="1"/>
</dbReference>
<proteinExistence type="predicted"/>
<keyword evidence="11" id="KW-1185">Reference proteome</keyword>
<dbReference type="InterPro" id="IPR036921">
    <property type="entry name" value="PurM-like_N_sf"/>
</dbReference>
<name>A0ABS3E570_9GAMM</name>
<dbReference type="Pfam" id="PF00586">
    <property type="entry name" value="AIRS"/>
    <property type="match status" value="1"/>
</dbReference>
<dbReference type="InterPro" id="IPR004536">
    <property type="entry name" value="SPS/SelD"/>
</dbReference>
<dbReference type="InterPro" id="IPR051169">
    <property type="entry name" value="NADH-Q_oxidoreductase"/>
</dbReference>
<evidence type="ECO:0000256" key="1">
    <source>
        <dbReference type="ARBA" id="ARBA00001974"/>
    </source>
</evidence>
<reference evidence="10 11" key="1">
    <citation type="submission" date="2020-12" db="EMBL/GenBank/DDBJ databases">
        <title>Oil enriched cultivation method for isolating marine PHA-producing bacteria.</title>
        <authorList>
            <person name="Zheng W."/>
            <person name="Yu S."/>
            <person name="Huang Y."/>
        </authorList>
    </citation>
    <scope>NUCLEOTIDE SEQUENCE [LARGE SCALE GENOMIC DNA]</scope>
    <source>
        <strain evidence="10 11">SN0-2</strain>
    </source>
</reference>
<dbReference type="InterPro" id="IPR000408">
    <property type="entry name" value="Reg_chr_condens"/>
</dbReference>
<evidence type="ECO:0000256" key="2">
    <source>
        <dbReference type="ARBA" id="ARBA00022630"/>
    </source>
</evidence>
<evidence type="ECO:0000256" key="4">
    <source>
        <dbReference type="ARBA" id="ARBA00022827"/>
    </source>
</evidence>
<dbReference type="InterPro" id="IPR036188">
    <property type="entry name" value="FAD/NAD-bd_sf"/>
</dbReference>
<sequence length="813" mass="87626">MKHSEKQRTGEHPHYQDIVLIGGGHSHSVFLQLWAKRPLPGVRVTLVSPQVLSTYSGMLAGMIAGHYSYSDIHIDLPALCQAAGARFVQACAHHIDPVEKTVSLLGRPDLEYDLISLDIGATPCRQIPGSELAIPVKPVGHFHRYWQQLKQQIDHQHRPLRLGVVGGGLGGCELAMAMASALEEPVYSGRVEIHLLHASGKLPQEFSLLGRRLVARELGRLGVRAHRNWRVSEITPCGVHSDEGEFLALDKVLLCTEAGAPPWLTQSGLALDPQGFVRVDEYLRAEQHPSVFAVGDVASPVSDGQRRPQRRRHRRSARNALNQGPALFHNLRATLLEQPLTAYRESRRFFHRLACGGQRAIVARGGFAAVGSLMWHWKDLHDRRQMQAFEAAAEAQNEAPRQRVPARLSALWRTLTQPAPCGLGQRNNISVAGLRHHSPAATSEAGLLDRALASLPQPQPIASTLARGQDTATITLPADQALVQRSSQITVPVADPWLYGRLSALHALTALLTAHAQPCTAQALVTLPPGAPEMAARDLLQLLDGAARELNQHNCALSGGSANTGSALHLGLTVSGIVDPQQRQCESLGARAGDCLILTKPIGTGALFAAECQGKARGRWLQQALEMMLQSNATAADIFTDHHAHGLRNIGDAGLLGELLTLLKWRTHRAAHSRQGAQATAPHLGAQLLTESLPLLPGATCCAGHGFLSAQHQHNARAYDALQNPTPWRADPLLPLLVDPQTCGGLLAAVPAEHAQNCLAELQAAGCRYAAIIGVVDELSQSGEQQLYATQPVHLVKGGDWNLLAQRPSAVTS</sequence>
<keyword evidence="2" id="KW-0285">Flavoprotein</keyword>
<evidence type="ECO:0000256" key="3">
    <source>
        <dbReference type="ARBA" id="ARBA00022741"/>
    </source>
</evidence>
<keyword evidence="4" id="KW-0274">FAD</keyword>
<keyword evidence="5" id="KW-0067">ATP-binding</keyword>
<dbReference type="PANTHER" id="PTHR42913:SF9">
    <property type="entry name" value="SLR1591 PROTEIN"/>
    <property type="match status" value="1"/>
</dbReference>
<feature type="domain" description="PurM-like N-terminal" evidence="8">
    <location>
        <begin position="468"/>
        <end position="578"/>
    </location>
</feature>
<dbReference type="SUPFAM" id="SSF56042">
    <property type="entry name" value="PurM C-terminal domain-like"/>
    <property type="match status" value="1"/>
</dbReference>
<dbReference type="GO" id="GO:0004756">
    <property type="term" value="F:selenide, water dikinase activity"/>
    <property type="evidence" value="ECO:0007669"/>
    <property type="project" value="UniProtKB-EC"/>
</dbReference>
<dbReference type="Gene3D" id="3.50.50.100">
    <property type="match status" value="1"/>
</dbReference>
<dbReference type="NCBIfam" id="TIGR00476">
    <property type="entry name" value="selD"/>
    <property type="match status" value="1"/>
</dbReference>
<dbReference type="SUPFAM" id="SSF55326">
    <property type="entry name" value="PurM N-terminal domain-like"/>
    <property type="match status" value="1"/>
</dbReference>
<feature type="compositionally biased region" description="Basic residues" evidence="7">
    <location>
        <begin position="307"/>
        <end position="317"/>
    </location>
</feature>
<evidence type="ECO:0000313" key="10">
    <source>
        <dbReference type="EMBL" id="MBN8430451.1"/>
    </source>
</evidence>
<feature type="domain" description="FAD/NAD(P)-binding" evidence="9">
    <location>
        <begin position="17"/>
        <end position="324"/>
    </location>
</feature>
<organism evidence="10 11">
    <name type="scientific">Microbulbifer salipaludis</name>
    <dbReference type="NCBI Taxonomy" id="187980"/>
    <lineage>
        <taxon>Bacteria</taxon>
        <taxon>Pseudomonadati</taxon>
        <taxon>Pseudomonadota</taxon>
        <taxon>Gammaproteobacteria</taxon>
        <taxon>Cellvibrionales</taxon>
        <taxon>Microbulbiferaceae</taxon>
        <taxon>Microbulbifer</taxon>
    </lineage>
</organism>
<protein>
    <submittedName>
        <fullName evidence="10">Selenide, water dikinase SelD</fullName>
        <ecNumber evidence="10">2.7.9.3</ecNumber>
    </submittedName>
</protein>
<dbReference type="NCBIfam" id="TIGR03169">
    <property type="entry name" value="Nterm_to_SelD"/>
    <property type="match status" value="1"/>
</dbReference>